<reference evidence="2" key="1">
    <citation type="submission" date="2023-05" db="EMBL/GenBank/DDBJ databases">
        <title>Nepenthes gracilis genome sequencing.</title>
        <authorList>
            <person name="Fukushima K."/>
        </authorList>
    </citation>
    <scope>NUCLEOTIDE SEQUENCE</scope>
    <source>
        <strain evidence="2">SING2019-196</strain>
    </source>
</reference>
<keyword evidence="3" id="KW-1185">Reference proteome</keyword>
<dbReference type="EMBL" id="BSYO01000024">
    <property type="protein sequence ID" value="GMH21978.1"/>
    <property type="molecule type" value="Genomic_DNA"/>
</dbReference>
<comment type="caution">
    <text evidence="2">The sequence shown here is derived from an EMBL/GenBank/DDBJ whole genome shotgun (WGS) entry which is preliminary data.</text>
</comment>
<dbReference type="AlphaFoldDB" id="A0AAD3T1M9"/>
<evidence type="ECO:0000256" key="1">
    <source>
        <dbReference type="SAM" id="MobiDB-lite"/>
    </source>
</evidence>
<name>A0AAD3T1M9_NEPGR</name>
<evidence type="ECO:0000313" key="2">
    <source>
        <dbReference type="EMBL" id="GMH21978.1"/>
    </source>
</evidence>
<organism evidence="2 3">
    <name type="scientific">Nepenthes gracilis</name>
    <name type="common">Slender pitcher plant</name>
    <dbReference type="NCBI Taxonomy" id="150966"/>
    <lineage>
        <taxon>Eukaryota</taxon>
        <taxon>Viridiplantae</taxon>
        <taxon>Streptophyta</taxon>
        <taxon>Embryophyta</taxon>
        <taxon>Tracheophyta</taxon>
        <taxon>Spermatophyta</taxon>
        <taxon>Magnoliopsida</taxon>
        <taxon>eudicotyledons</taxon>
        <taxon>Gunneridae</taxon>
        <taxon>Pentapetalae</taxon>
        <taxon>Caryophyllales</taxon>
        <taxon>Nepenthaceae</taxon>
        <taxon>Nepenthes</taxon>
    </lineage>
</organism>
<accession>A0AAD3T1M9</accession>
<evidence type="ECO:0000313" key="3">
    <source>
        <dbReference type="Proteomes" id="UP001279734"/>
    </source>
</evidence>
<feature type="compositionally biased region" description="Polar residues" evidence="1">
    <location>
        <begin position="210"/>
        <end position="219"/>
    </location>
</feature>
<sequence>MVNEGEKLKLEGAEIALKTRTWRPNDALWPQSLSNLSNQSNFKMNSKRCGCIMKTMGSKQSCLCPHHAPYVVTTWILRTRVFSPVCMGLGFACCVTRGFLKRMGVVLAVIPFFMISHLFPLFSTSKSETVQVVHTNSVDYVTSGIGAPVQSRGIDYLETLTDRRDQQEEEHGGTVASNKKLRKVLCNNFEDCSISNLYSRGTGHHESKNIRSPSNTNTN</sequence>
<dbReference type="Proteomes" id="UP001279734">
    <property type="component" value="Unassembled WGS sequence"/>
</dbReference>
<gene>
    <name evidence="2" type="ORF">Nepgr_023821</name>
</gene>
<proteinExistence type="predicted"/>
<protein>
    <submittedName>
        <fullName evidence="2">Uncharacterized protein</fullName>
    </submittedName>
</protein>
<feature type="region of interest" description="Disordered" evidence="1">
    <location>
        <begin position="200"/>
        <end position="219"/>
    </location>
</feature>